<gene>
    <name evidence="1" type="ORF">K9D25_10190</name>
</gene>
<evidence type="ECO:0000313" key="2">
    <source>
        <dbReference type="Proteomes" id="UP000831684"/>
    </source>
</evidence>
<sequence length="81" mass="8423">MASSNGALGECIALGYGIRATCLACWHARELDLPALAARLGLDHGALHDDLVPRLRCAECGSKRIALTALPPDVPTWGGAT</sequence>
<dbReference type="RefSeq" id="WP_244450726.1">
    <property type="nucleotide sequence ID" value="NZ_CP083239.1"/>
</dbReference>
<reference evidence="1" key="1">
    <citation type="submission" date="2021-09" db="EMBL/GenBank/DDBJ databases">
        <title>Network and meta-omics reveal the key degrader and cooperation patterns in an efficient 1,4-dioxane-degrading microbial community.</title>
        <authorList>
            <person name="Dai C."/>
        </authorList>
    </citation>
    <scope>NUCLEOTIDE SEQUENCE</scope>
    <source>
        <strain evidence="1">ZM13</strain>
    </source>
</reference>
<dbReference type="AlphaFoldDB" id="A0A9E7A579"/>
<proteinExistence type="predicted"/>
<dbReference type="Proteomes" id="UP000831684">
    <property type="component" value="Chromosome"/>
</dbReference>
<organism evidence="1 2">
    <name type="scientific">Ancylobacter polymorphus</name>
    <dbReference type="NCBI Taxonomy" id="223390"/>
    <lineage>
        <taxon>Bacteria</taxon>
        <taxon>Pseudomonadati</taxon>
        <taxon>Pseudomonadota</taxon>
        <taxon>Alphaproteobacteria</taxon>
        <taxon>Hyphomicrobiales</taxon>
        <taxon>Xanthobacteraceae</taxon>
        <taxon>Ancylobacter</taxon>
    </lineage>
</organism>
<dbReference type="KEGG" id="apol:K9D25_10190"/>
<accession>A0A9E7A579</accession>
<dbReference type="EMBL" id="CP083239">
    <property type="protein sequence ID" value="UOK73033.1"/>
    <property type="molecule type" value="Genomic_DNA"/>
</dbReference>
<name>A0A9E7A579_9HYPH</name>
<evidence type="ECO:0000313" key="1">
    <source>
        <dbReference type="EMBL" id="UOK73033.1"/>
    </source>
</evidence>
<protein>
    <submittedName>
        <fullName evidence="1">Uncharacterized protein</fullName>
    </submittedName>
</protein>